<reference evidence="7 8" key="1">
    <citation type="submission" date="2023-07" db="EMBL/GenBank/DDBJ databases">
        <title>Sorghum-associated microbial communities from plants grown in Nebraska, USA.</title>
        <authorList>
            <person name="Schachtman D."/>
        </authorList>
    </citation>
    <scope>NUCLEOTIDE SEQUENCE [LARGE SCALE GENOMIC DNA]</scope>
    <source>
        <strain evidence="7 8">BE316</strain>
    </source>
</reference>
<proteinExistence type="predicted"/>
<dbReference type="PANTHER" id="PTHR43077:SF11">
    <property type="entry name" value="TRANSPORT PERMEASE YVFS-RELATED"/>
    <property type="match status" value="1"/>
</dbReference>
<dbReference type="RefSeq" id="WP_310327606.1">
    <property type="nucleotide sequence ID" value="NZ_JAVDXV010000003.1"/>
</dbReference>
<comment type="caution">
    <text evidence="7">The sequence shown here is derived from an EMBL/GenBank/DDBJ whole genome shotgun (WGS) entry which is preliminary data.</text>
</comment>
<keyword evidence="4 5" id="KW-0472">Membrane</keyword>
<keyword evidence="8" id="KW-1185">Reference proteome</keyword>
<name>A0ABU2A682_9BURK</name>
<accession>A0ABU2A682</accession>
<feature type="transmembrane region" description="Helical" evidence="5">
    <location>
        <begin position="152"/>
        <end position="176"/>
    </location>
</feature>
<dbReference type="PANTHER" id="PTHR43077">
    <property type="entry name" value="TRANSPORT PERMEASE YVFS-RELATED"/>
    <property type="match status" value="1"/>
</dbReference>
<feature type="transmembrane region" description="Helical" evidence="5">
    <location>
        <begin position="240"/>
        <end position="259"/>
    </location>
</feature>
<evidence type="ECO:0000259" key="6">
    <source>
        <dbReference type="Pfam" id="PF01061"/>
    </source>
</evidence>
<evidence type="ECO:0000313" key="7">
    <source>
        <dbReference type="EMBL" id="MDR7332707.1"/>
    </source>
</evidence>
<dbReference type="Proteomes" id="UP001180825">
    <property type="component" value="Unassembled WGS sequence"/>
</dbReference>
<evidence type="ECO:0000313" key="8">
    <source>
        <dbReference type="Proteomes" id="UP001180825"/>
    </source>
</evidence>
<evidence type="ECO:0000256" key="4">
    <source>
        <dbReference type="ARBA" id="ARBA00023136"/>
    </source>
</evidence>
<evidence type="ECO:0000256" key="1">
    <source>
        <dbReference type="ARBA" id="ARBA00004141"/>
    </source>
</evidence>
<feature type="transmembrane region" description="Helical" evidence="5">
    <location>
        <begin position="182"/>
        <end position="201"/>
    </location>
</feature>
<evidence type="ECO:0000256" key="5">
    <source>
        <dbReference type="SAM" id="Phobius"/>
    </source>
</evidence>
<gene>
    <name evidence="7" type="ORF">J2X21_001840</name>
</gene>
<organism evidence="7 8">
    <name type="scientific">Roseateles asaccharophilus</name>
    <dbReference type="NCBI Taxonomy" id="582607"/>
    <lineage>
        <taxon>Bacteria</taxon>
        <taxon>Pseudomonadati</taxon>
        <taxon>Pseudomonadota</taxon>
        <taxon>Betaproteobacteria</taxon>
        <taxon>Burkholderiales</taxon>
        <taxon>Sphaerotilaceae</taxon>
        <taxon>Roseateles</taxon>
    </lineage>
</organism>
<dbReference type="InterPro" id="IPR051328">
    <property type="entry name" value="T7SS_ABC-Transporter"/>
</dbReference>
<feature type="transmembrane region" description="Helical" evidence="5">
    <location>
        <begin position="72"/>
        <end position="95"/>
    </location>
</feature>
<keyword evidence="3 5" id="KW-1133">Transmembrane helix</keyword>
<keyword evidence="2 5" id="KW-0812">Transmembrane</keyword>
<feature type="domain" description="ABC-2 type transporter transmembrane" evidence="6">
    <location>
        <begin position="28"/>
        <end position="208"/>
    </location>
</feature>
<protein>
    <submittedName>
        <fullName evidence="7">ABC-2 type transport system permease protein</fullName>
    </submittedName>
</protein>
<sequence length="263" mass="27944">MNTLTHTAPALRAPSYSTAHVYLLEMRLELLRLLRMPAFALPMFLLPVGTYLLFAFAVAAEAVAKDPDAGRFMFAGFSVMAVTMAALFATCPNLAMEREQGLLTLKRAQPAPPGAWLTAKIVAGVACGVIAYLPILVLGAVTGQAQLTGSQLAAMSAVLVAGTIPFCALGVMLGALTSGSAAPAYANLAYLPGLYLSGVFFPLPKSMHFQTVFWPHFHLDQLVFAAGGVAKFRWISVEMAFAMLLGFTVLCSGVALWRLSRKG</sequence>
<dbReference type="EMBL" id="JAVDXV010000003">
    <property type="protein sequence ID" value="MDR7332707.1"/>
    <property type="molecule type" value="Genomic_DNA"/>
</dbReference>
<feature type="transmembrane region" description="Helical" evidence="5">
    <location>
        <begin position="115"/>
        <end position="140"/>
    </location>
</feature>
<dbReference type="InterPro" id="IPR013525">
    <property type="entry name" value="ABC2_TM"/>
</dbReference>
<evidence type="ECO:0000256" key="2">
    <source>
        <dbReference type="ARBA" id="ARBA00022692"/>
    </source>
</evidence>
<feature type="transmembrane region" description="Helical" evidence="5">
    <location>
        <begin position="39"/>
        <end position="60"/>
    </location>
</feature>
<evidence type="ECO:0000256" key="3">
    <source>
        <dbReference type="ARBA" id="ARBA00022989"/>
    </source>
</evidence>
<dbReference type="Pfam" id="PF01061">
    <property type="entry name" value="ABC2_membrane"/>
    <property type="match status" value="1"/>
</dbReference>
<comment type="subcellular location">
    <subcellularLocation>
        <location evidence="1">Membrane</location>
        <topology evidence="1">Multi-pass membrane protein</topology>
    </subcellularLocation>
</comment>